<name>A0A1R3GMZ8_COCAP</name>
<feature type="region of interest" description="Disordered" evidence="1">
    <location>
        <begin position="1"/>
        <end position="28"/>
    </location>
</feature>
<comment type="caution">
    <text evidence="2">The sequence shown here is derived from an EMBL/GenBank/DDBJ whole genome shotgun (WGS) entry which is preliminary data.</text>
</comment>
<proteinExistence type="predicted"/>
<evidence type="ECO:0000313" key="2">
    <source>
        <dbReference type="EMBL" id="OMO59488.1"/>
    </source>
</evidence>
<gene>
    <name evidence="2" type="ORF">CCACVL1_24791</name>
</gene>
<dbReference type="Proteomes" id="UP000188268">
    <property type="component" value="Unassembled WGS sequence"/>
</dbReference>
<organism evidence="2 3">
    <name type="scientific">Corchorus capsularis</name>
    <name type="common">Jute</name>
    <dbReference type="NCBI Taxonomy" id="210143"/>
    <lineage>
        <taxon>Eukaryota</taxon>
        <taxon>Viridiplantae</taxon>
        <taxon>Streptophyta</taxon>
        <taxon>Embryophyta</taxon>
        <taxon>Tracheophyta</taxon>
        <taxon>Spermatophyta</taxon>
        <taxon>Magnoliopsida</taxon>
        <taxon>eudicotyledons</taxon>
        <taxon>Gunneridae</taxon>
        <taxon>Pentapetalae</taxon>
        <taxon>rosids</taxon>
        <taxon>malvids</taxon>
        <taxon>Malvales</taxon>
        <taxon>Malvaceae</taxon>
        <taxon>Grewioideae</taxon>
        <taxon>Apeibeae</taxon>
        <taxon>Corchorus</taxon>
    </lineage>
</organism>
<feature type="compositionally biased region" description="Polar residues" evidence="1">
    <location>
        <begin position="13"/>
        <end position="28"/>
    </location>
</feature>
<dbReference type="AlphaFoldDB" id="A0A1R3GMZ8"/>
<dbReference type="EMBL" id="AWWV01013923">
    <property type="protein sequence ID" value="OMO59488.1"/>
    <property type="molecule type" value="Genomic_DNA"/>
</dbReference>
<dbReference type="Gramene" id="OMO59488">
    <property type="protein sequence ID" value="OMO59488"/>
    <property type="gene ID" value="CCACVL1_24791"/>
</dbReference>
<reference evidence="2 3" key="1">
    <citation type="submission" date="2013-09" db="EMBL/GenBank/DDBJ databases">
        <title>Corchorus capsularis genome sequencing.</title>
        <authorList>
            <person name="Alam M."/>
            <person name="Haque M.S."/>
            <person name="Islam M.S."/>
            <person name="Emdad E.M."/>
            <person name="Islam M.M."/>
            <person name="Ahmed B."/>
            <person name="Halim A."/>
            <person name="Hossen Q.M.M."/>
            <person name="Hossain M.Z."/>
            <person name="Ahmed R."/>
            <person name="Khan M.M."/>
            <person name="Islam R."/>
            <person name="Rashid M.M."/>
            <person name="Khan S.A."/>
            <person name="Rahman M.S."/>
            <person name="Alam M."/>
        </authorList>
    </citation>
    <scope>NUCLEOTIDE SEQUENCE [LARGE SCALE GENOMIC DNA]</scope>
    <source>
        <strain evidence="3">cv. CVL-1</strain>
        <tissue evidence="2">Whole seedling</tissue>
    </source>
</reference>
<evidence type="ECO:0000256" key="1">
    <source>
        <dbReference type="SAM" id="MobiDB-lite"/>
    </source>
</evidence>
<evidence type="ECO:0000313" key="3">
    <source>
        <dbReference type="Proteomes" id="UP000188268"/>
    </source>
</evidence>
<keyword evidence="3" id="KW-1185">Reference proteome</keyword>
<sequence>MEWANARAKDSYQIHTNKVKSTNPTAGK</sequence>
<protein>
    <submittedName>
        <fullName evidence="2">Uncharacterized protein</fullName>
    </submittedName>
</protein>
<accession>A0A1R3GMZ8</accession>